<evidence type="ECO:0000313" key="7">
    <source>
        <dbReference type="EMBL" id="ORY76258.1"/>
    </source>
</evidence>
<dbReference type="OrthoDB" id="424012at2759"/>
<dbReference type="STRING" id="106004.A0A1Y2EXG3"/>
<dbReference type="GO" id="GO:0046872">
    <property type="term" value="F:metal ion binding"/>
    <property type="evidence" value="ECO:0007669"/>
    <property type="project" value="UniProtKB-KW"/>
</dbReference>
<dbReference type="InterPro" id="IPR023696">
    <property type="entry name" value="Ureohydrolase_dom_sf"/>
</dbReference>
<sequence>MLVVHSPLSTLHAPKYEVLSGALVPYFESPTRVQLILDCLLADPESRFTALSQEWTLQELEEDSFRKLISEVHGEDYLDFLRTVYSRWVGEGGNPDAVLPETFLRQDLLLEPEEASARERQAGAIELAGRFSFDLSAPVTAETYLCALASARLAVRSVELLLEDRSAKGAFALCRPPGHHAAPSLCGGYCYLSNVAIATKWYQQQASSSSESTAEGKPKVAILDIDYHHGNGTSKVFYSDPSVFYVSLHGSPDYPYFTGASTEVGAGAGVGTNLNLPLPLGTNDEEYLFALSQAMNRIKSWSPEFLFVSLGVDTFIGDPLTDFKITVDAYEKMGRLIASGGVQTVFAMEGGYCLDKIGECVRGVLAGFEAGPSS</sequence>
<dbReference type="InterPro" id="IPR037138">
    <property type="entry name" value="His_deacetylse_dom_sf"/>
</dbReference>
<dbReference type="AlphaFoldDB" id="A0A1Y2EXG3"/>
<comment type="similarity">
    <text evidence="2">Belongs to the histone deacetylase family.</text>
</comment>
<dbReference type="Pfam" id="PF00850">
    <property type="entry name" value="Hist_deacetyl"/>
    <property type="match status" value="1"/>
</dbReference>
<name>A0A1Y2EXG3_9BASI</name>
<dbReference type="InParanoid" id="A0A1Y2EXG3"/>
<feature type="domain" description="Histone deacetylase" evidence="6">
    <location>
        <begin position="28"/>
        <end position="366"/>
    </location>
</feature>
<dbReference type="EMBL" id="MCGR01000035">
    <property type="protein sequence ID" value="ORY76258.1"/>
    <property type="molecule type" value="Genomic_DNA"/>
</dbReference>
<keyword evidence="4" id="KW-0378">Hydrolase</keyword>
<dbReference type="CDD" id="cd10001">
    <property type="entry name" value="HDAC_classII_APAH"/>
    <property type="match status" value="1"/>
</dbReference>
<dbReference type="InterPro" id="IPR023801">
    <property type="entry name" value="His_deacetylse_dom"/>
</dbReference>
<dbReference type="PANTHER" id="PTHR10625:SF17">
    <property type="entry name" value="HISTONE DEACETYLASE 8"/>
    <property type="match status" value="1"/>
</dbReference>
<reference evidence="7 8" key="1">
    <citation type="submission" date="2016-07" db="EMBL/GenBank/DDBJ databases">
        <title>Pervasive Adenine N6-methylation of Active Genes in Fungi.</title>
        <authorList>
            <consortium name="DOE Joint Genome Institute"/>
            <person name="Mondo S.J."/>
            <person name="Dannebaum R.O."/>
            <person name="Kuo R.C."/>
            <person name="Labutti K."/>
            <person name="Haridas S."/>
            <person name="Kuo A."/>
            <person name="Salamov A."/>
            <person name="Ahrendt S.R."/>
            <person name="Lipzen A."/>
            <person name="Sullivan W."/>
            <person name="Andreopoulos W.B."/>
            <person name="Clum A."/>
            <person name="Lindquist E."/>
            <person name="Daum C."/>
            <person name="Ramamoorthy G.K."/>
            <person name="Gryganskyi A."/>
            <person name="Culley D."/>
            <person name="Magnuson J.K."/>
            <person name="James T.Y."/>
            <person name="O'Malley M.A."/>
            <person name="Stajich J.E."/>
            <person name="Spatafora J.W."/>
            <person name="Visel A."/>
            <person name="Grigoriev I.V."/>
        </authorList>
    </citation>
    <scope>NUCLEOTIDE SEQUENCE [LARGE SCALE GENOMIC DNA]</scope>
    <source>
        <strain evidence="7 8">62-1032</strain>
    </source>
</reference>
<evidence type="ECO:0000313" key="8">
    <source>
        <dbReference type="Proteomes" id="UP000193467"/>
    </source>
</evidence>
<evidence type="ECO:0000256" key="1">
    <source>
        <dbReference type="ARBA" id="ARBA00001947"/>
    </source>
</evidence>
<dbReference type="GO" id="GO:0040029">
    <property type="term" value="P:epigenetic regulation of gene expression"/>
    <property type="evidence" value="ECO:0007669"/>
    <property type="project" value="TreeGrafter"/>
</dbReference>
<dbReference type="GO" id="GO:0004407">
    <property type="term" value="F:histone deacetylase activity"/>
    <property type="evidence" value="ECO:0007669"/>
    <property type="project" value="TreeGrafter"/>
</dbReference>
<keyword evidence="3" id="KW-0479">Metal-binding</keyword>
<keyword evidence="8" id="KW-1185">Reference proteome</keyword>
<dbReference type="PRINTS" id="PR01270">
    <property type="entry name" value="HDASUPER"/>
</dbReference>
<dbReference type="Proteomes" id="UP000193467">
    <property type="component" value="Unassembled WGS sequence"/>
</dbReference>
<evidence type="ECO:0000256" key="5">
    <source>
        <dbReference type="ARBA" id="ARBA00022833"/>
    </source>
</evidence>
<evidence type="ECO:0000256" key="4">
    <source>
        <dbReference type="ARBA" id="ARBA00022801"/>
    </source>
</evidence>
<proteinExistence type="inferred from homology"/>
<comment type="cofactor">
    <cofactor evidence="1">
        <name>Zn(2+)</name>
        <dbReference type="ChEBI" id="CHEBI:29105"/>
    </cofactor>
</comment>
<dbReference type="InterPro" id="IPR000286">
    <property type="entry name" value="HDACs"/>
</dbReference>
<dbReference type="Gene3D" id="3.40.800.20">
    <property type="entry name" value="Histone deacetylase domain"/>
    <property type="match status" value="1"/>
</dbReference>
<accession>A0A1Y2EXG3</accession>
<organism evidence="7 8">
    <name type="scientific">Leucosporidium creatinivorum</name>
    <dbReference type="NCBI Taxonomy" id="106004"/>
    <lineage>
        <taxon>Eukaryota</taxon>
        <taxon>Fungi</taxon>
        <taxon>Dikarya</taxon>
        <taxon>Basidiomycota</taxon>
        <taxon>Pucciniomycotina</taxon>
        <taxon>Microbotryomycetes</taxon>
        <taxon>Leucosporidiales</taxon>
        <taxon>Leucosporidium</taxon>
    </lineage>
</organism>
<gene>
    <name evidence="7" type="ORF">BCR35DRAFT_305906</name>
</gene>
<dbReference type="GO" id="GO:0016787">
    <property type="term" value="F:hydrolase activity"/>
    <property type="evidence" value="ECO:0007669"/>
    <property type="project" value="UniProtKB-KW"/>
</dbReference>
<dbReference type="PANTHER" id="PTHR10625">
    <property type="entry name" value="HISTONE DEACETYLASE HDAC1-RELATED"/>
    <property type="match status" value="1"/>
</dbReference>
<evidence type="ECO:0000256" key="3">
    <source>
        <dbReference type="ARBA" id="ARBA00022723"/>
    </source>
</evidence>
<dbReference type="SUPFAM" id="SSF52768">
    <property type="entry name" value="Arginase/deacetylase"/>
    <property type="match status" value="1"/>
</dbReference>
<evidence type="ECO:0000259" key="6">
    <source>
        <dbReference type="Pfam" id="PF00850"/>
    </source>
</evidence>
<keyword evidence="5" id="KW-0862">Zinc</keyword>
<evidence type="ECO:0000256" key="2">
    <source>
        <dbReference type="ARBA" id="ARBA00005947"/>
    </source>
</evidence>
<comment type="caution">
    <text evidence="7">The sequence shown here is derived from an EMBL/GenBank/DDBJ whole genome shotgun (WGS) entry which is preliminary data.</text>
</comment>
<protein>
    <submittedName>
        <fullName evidence="7">Arginase/deacetylase</fullName>
    </submittedName>
</protein>